<proteinExistence type="predicted"/>
<feature type="region of interest" description="Disordered" evidence="6">
    <location>
        <begin position="1"/>
        <end position="24"/>
    </location>
</feature>
<evidence type="ECO:0000313" key="9">
    <source>
        <dbReference type="Proteomes" id="UP000036987"/>
    </source>
</evidence>
<dbReference type="InterPro" id="IPR001932">
    <property type="entry name" value="PPM-type_phosphatase-like_dom"/>
</dbReference>
<dbReference type="GO" id="GO:1902531">
    <property type="term" value="P:regulation of intracellular signal transduction"/>
    <property type="evidence" value="ECO:0000318"/>
    <property type="project" value="GO_Central"/>
</dbReference>
<dbReference type="EC" id="3.1.3.16" evidence="1"/>
<dbReference type="InterPro" id="IPR036457">
    <property type="entry name" value="PPM-type-like_dom_sf"/>
</dbReference>
<dbReference type="AlphaFoldDB" id="A0A0K9P136"/>
<sequence length="337" mass="37680">MGQRMCKLMGSSKDRRRGNMDAADEMAEKAKKDGLLLKSSGTLMAEGSNCFVSAFSKRGEKGINQDCFTIWDEFGSQENTIFCGIFDGHGDWGHYVSKSVRESLPKTILRNWKLSDQYQYCSNDQTPFGIWKQSLLRSCAVVDDDLVNTHRFDSFHSGTTGLTLIKQDDLLVVANVGDSRAVLATVDDGIDAITSVPLTYEFKPNSPHEARRIKQCQGRVFCLDDEPGVHRLWLPNDDAPGLAMSRAFGDHCVKNYGLISVPDVSQRSITSRDRFVVLATDGVWDVISNEEAVAIIMTAPEREKSAKWLVECAGRAWRRKRKNVALDDCSVICIYFN</sequence>
<dbReference type="Gene3D" id="3.60.40.10">
    <property type="entry name" value="PPM-type phosphatase domain"/>
    <property type="match status" value="1"/>
</dbReference>
<keyword evidence="2" id="KW-0378">Hydrolase</keyword>
<dbReference type="STRING" id="29655.A0A0K9P136"/>
<accession>A0A0K9P136</accession>
<evidence type="ECO:0000256" key="3">
    <source>
        <dbReference type="ARBA" id="ARBA00022912"/>
    </source>
</evidence>
<protein>
    <recommendedName>
        <fullName evidence="1">protein-serine/threonine phosphatase</fullName>
        <ecNumber evidence="1">3.1.3.16</ecNumber>
    </recommendedName>
</protein>
<evidence type="ECO:0000256" key="6">
    <source>
        <dbReference type="SAM" id="MobiDB-lite"/>
    </source>
</evidence>
<comment type="caution">
    <text evidence="8">The sequence shown here is derived from an EMBL/GenBank/DDBJ whole genome shotgun (WGS) entry which is preliminary data.</text>
</comment>
<evidence type="ECO:0000259" key="7">
    <source>
        <dbReference type="PROSITE" id="PS51746"/>
    </source>
</evidence>
<keyword evidence="9" id="KW-1185">Reference proteome</keyword>
<evidence type="ECO:0000256" key="4">
    <source>
        <dbReference type="ARBA" id="ARBA00047761"/>
    </source>
</evidence>
<feature type="domain" description="PPM-type phosphatase" evidence="7">
    <location>
        <begin position="51"/>
        <end position="336"/>
    </location>
</feature>
<keyword evidence="3" id="KW-0904">Protein phosphatase</keyword>
<dbReference type="CDD" id="cd00143">
    <property type="entry name" value="PP2Cc"/>
    <property type="match status" value="1"/>
</dbReference>
<dbReference type="Pfam" id="PF00481">
    <property type="entry name" value="PP2C"/>
    <property type="match status" value="1"/>
</dbReference>
<dbReference type="SMART" id="SM00332">
    <property type="entry name" value="PP2Cc"/>
    <property type="match status" value="1"/>
</dbReference>
<evidence type="ECO:0000313" key="8">
    <source>
        <dbReference type="EMBL" id="KMZ62683.1"/>
    </source>
</evidence>
<comment type="catalytic activity">
    <reaction evidence="4">
        <text>O-phospho-L-seryl-[protein] + H2O = L-seryl-[protein] + phosphate</text>
        <dbReference type="Rhea" id="RHEA:20629"/>
        <dbReference type="Rhea" id="RHEA-COMP:9863"/>
        <dbReference type="Rhea" id="RHEA-COMP:11604"/>
        <dbReference type="ChEBI" id="CHEBI:15377"/>
        <dbReference type="ChEBI" id="CHEBI:29999"/>
        <dbReference type="ChEBI" id="CHEBI:43474"/>
        <dbReference type="ChEBI" id="CHEBI:83421"/>
        <dbReference type="EC" id="3.1.3.16"/>
    </reaction>
</comment>
<dbReference type="SUPFAM" id="SSF81606">
    <property type="entry name" value="PP2C-like"/>
    <property type="match status" value="1"/>
</dbReference>
<name>A0A0K9P136_ZOSMR</name>
<gene>
    <name evidence="8" type="ORF">ZOSMA_44G00830</name>
</gene>
<evidence type="ECO:0000256" key="2">
    <source>
        <dbReference type="ARBA" id="ARBA00022801"/>
    </source>
</evidence>
<organism evidence="8 9">
    <name type="scientific">Zostera marina</name>
    <name type="common">Eelgrass</name>
    <dbReference type="NCBI Taxonomy" id="29655"/>
    <lineage>
        <taxon>Eukaryota</taxon>
        <taxon>Viridiplantae</taxon>
        <taxon>Streptophyta</taxon>
        <taxon>Embryophyta</taxon>
        <taxon>Tracheophyta</taxon>
        <taxon>Spermatophyta</taxon>
        <taxon>Magnoliopsida</taxon>
        <taxon>Liliopsida</taxon>
        <taxon>Zosteraceae</taxon>
        <taxon>Zostera</taxon>
    </lineage>
</organism>
<dbReference type="PANTHER" id="PTHR47992">
    <property type="entry name" value="PROTEIN PHOSPHATASE"/>
    <property type="match status" value="1"/>
</dbReference>
<dbReference type="GO" id="GO:0009414">
    <property type="term" value="P:response to water deprivation"/>
    <property type="evidence" value="ECO:0000318"/>
    <property type="project" value="GO_Central"/>
</dbReference>
<dbReference type="OMA" id="HSYIKTC"/>
<evidence type="ECO:0000256" key="5">
    <source>
        <dbReference type="ARBA" id="ARBA00048336"/>
    </source>
</evidence>
<dbReference type="OrthoDB" id="10264738at2759"/>
<evidence type="ECO:0000256" key="1">
    <source>
        <dbReference type="ARBA" id="ARBA00013081"/>
    </source>
</evidence>
<comment type="catalytic activity">
    <reaction evidence="5">
        <text>O-phospho-L-threonyl-[protein] + H2O = L-threonyl-[protein] + phosphate</text>
        <dbReference type="Rhea" id="RHEA:47004"/>
        <dbReference type="Rhea" id="RHEA-COMP:11060"/>
        <dbReference type="Rhea" id="RHEA-COMP:11605"/>
        <dbReference type="ChEBI" id="CHEBI:15377"/>
        <dbReference type="ChEBI" id="CHEBI:30013"/>
        <dbReference type="ChEBI" id="CHEBI:43474"/>
        <dbReference type="ChEBI" id="CHEBI:61977"/>
        <dbReference type="EC" id="3.1.3.16"/>
    </reaction>
</comment>
<reference evidence="9" key="1">
    <citation type="journal article" date="2016" name="Nature">
        <title>The genome of the seagrass Zostera marina reveals angiosperm adaptation to the sea.</title>
        <authorList>
            <person name="Olsen J.L."/>
            <person name="Rouze P."/>
            <person name="Verhelst B."/>
            <person name="Lin Y.-C."/>
            <person name="Bayer T."/>
            <person name="Collen J."/>
            <person name="Dattolo E."/>
            <person name="De Paoli E."/>
            <person name="Dittami S."/>
            <person name="Maumus F."/>
            <person name="Michel G."/>
            <person name="Kersting A."/>
            <person name="Lauritano C."/>
            <person name="Lohaus R."/>
            <person name="Toepel M."/>
            <person name="Tonon T."/>
            <person name="Vanneste K."/>
            <person name="Amirebrahimi M."/>
            <person name="Brakel J."/>
            <person name="Bostroem C."/>
            <person name="Chovatia M."/>
            <person name="Grimwood J."/>
            <person name="Jenkins J.W."/>
            <person name="Jueterbock A."/>
            <person name="Mraz A."/>
            <person name="Stam W.T."/>
            <person name="Tice H."/>
            <person name="Bornberg-Bauer E."/>
            <person name="Green P.J."/>
            <person name="Pearson G.A."/>
            <person name="Procaccini G."/>
            <person name="Duarte C.M."/>
            <person name="Schmutz J."/>
            <person name="Reusch T.B.H."/>
            <person name="Van de Peer Y."/>
        </authorList>
    </citation>
    <scope>NUCLEOTIDE SEQUENCE [LARGE SCALE GENOMIC DNA]</scope>
    <source>
        <strain evidence="9">cv. Finnish</strain>
    </source>
</reference>
<dbReference type="GO" id="GO:0004722">
    <property type="term" value="F:protein serine/threonine phosphatase activity"/>
    <property type="evidence" value="ECO:0000318"/>
    <property type="project" value="GO_Central"/>
</dbReference>
<dbReference type="Proteomes" id="UP000036987">
    <property type="component" value="Unassembled WGS sequence"/>
</dbReference>
<dbReference type="EMBL" id="LFYR01001330">
    <property type="protein sequence ID" value="KMZ62683.1"/>
    <property type="molecule type" value="Genomic_DNA"/>
</dbReference>
<dbReference type="PROSITE" id="PS51746">
    <property type="entry name" value="PPM_2"/>
    <property type="match status" value="1"/>
</dbReference>
<dbReference type="InterPro" id="IPR015655">
    <property type="entry name" value="PP2C"/>
</dbReference>